<keyword evidence="1" id="KW-0812">Transmembrane</keyword>
<evidence type="ECO:0000313" key="2">
    <source>
        <dbReference type="EMBL" id="HJG95681.1"/>
    </source>
</evidence>
<evidence type="ECO:0000256" key="1">
    <source>
        <dbReference type="SAM" id="Phobius"/>
    </source>
</evidence>
<feature type="non-terminal residue" evidence="2">
    <location>
        <position position="83"/>
    </location>
</feature>
<reference evidence="2" key="1">
    <citation type="journal article" date="2021" name="PeerJ">
        <title>Extensive microbial diversity within the chicken gut microbiome revealed by metagenomics and culture.</title>
        <authorList>
            <person name="Gilroy R."/>
            <person name="Ravi A."/>
            <person name="Getino M."/>
            <person name="Pursley I."/>
            <person name="Horton D.L."/>
            <person name="Alikhan N.F."/>
            <person name="Baker D."/>
            <person name="Gharbi K."/>
            <person name="Hall N."/>
            <person name="Watson M."/>
            <person name="Adriaenssens E.M."/>
            <person name="Foster-Nyarko E."/>
            <person name="Jarju S."/>
            <person name="Secka A."/>
            <person name="Antonio M."/>
            <person name="Oren A."/>
            <person name="Chaudhuri R.R."/>
            <person name="La Ragione R."/>
            <person name="Hildebrand F."/>
            <person name="Pallen M.J."/>
        </authorList>
    </citation>
    <scope>NUCLEOTIDE SEQUENCE</scope>
    <source>
        <strain evidence="2">1277</strain>
    </source>
</reference>
<feature type="transmembrane region" description="Helical" evidence="1">
    <location>
        <begin position="55"/>
        <end position="76"/>
    </location>
</feature>
<dbReference type="Proteomes" id="UP000776700">
    <property type="component" value="Unassembled WGS sequence"/>
</dbReference>
<feature type="transmembrane region" description="Helical" evidence="1">
    <location>
        <begin position="25"/>
        <end position="49"/>
    </location>
</feature>
<reference evidence="2" key="2">
    <citation type="submission" date="2021-09" db="EMBL/GenBank/DDBJ databases">
        <authorList>
            <person name="Gilroy R."/>
        </authorList>
    </citation>
    <scope>NUCLEOTIDE SEQUENCE</scope>
    <source>
        <strain evidence="2">1277</strain>
    </source>
</reference>
<dbReference type="AlphaFoldDB" id="A0A921SYL0"/>
<keyword evidence="1" id="KW-1133">Transmembrane helix</keyword>
<evidence type="ECO:0000313" key="3">
    <source>
        <dbReference type="Proteomes" id="UP000776700"/>
    </source>
</evidence>
<dbReference type="EMBL" id="DYUB01000039">
    <property type="protein sequence ID" value="HJG95681.1"/>
    <property type="molecule type" value="Genomic_DNA"/>
</dbReference>
<proteinExistence type="predicted"/>
<keyword evidence="1" id="KW-0472">Membrane</keyword>
<name>A0A921SYL0_9FIRM</name>
<comment type="caution">
    <text evidence="2">The sequence shown here is derived from an EMBL/GenBank/DDBJ whole genome shotgun (WGS) entry which is preliminary data.</text>
</comment>
<protein>
    <submittedName>
        <fullName evidence="2">Uncharacterized protein</fullName>
    </submittedName>
</protein>
<organism evidence="2 3">
    <name type="scientific">Romboutsia timonensis</name>
    <dbReference type="NCBI Taxonomy" id="1776391"/>
    <lineage>
        <taxon>Bacteria</taxon>
        <taxon>Bacillati</taxon>
        <taxon>Bacillota</taxon>
        <taxon>Clostridia</taxon>
        <taxon>Peptostreptococcales</taxon>
        <taxon>Peptostreptococcaceae</taxon>
        <taxon>Romboutsia</taxon>
    </lineage>
</organism>
<sequence>MIKKLTCIDIPKILKLKKILLQEKLLKILTIFFLIFDPVCIAVLSNYISNEANDLYLLLRITMMFFTLFNLFLFILNEFIKFC</sequence>
<accession>A0A921SYL0</accession>
<gene>
    <name evidence="2" type="ORF">K8V90_01100</name>
</gene>